<comment type="caution">
    <text evidence="2">The sequence shown here is derived from an EMBL/GenBank/DDBJ whole genome shotgun (WGS) entry which is preliminary data.</text>
</comment>
<keyword evidence="3" id="KW-1185">Reference proteome</keyword>
<dbReference type="AlphaFoldDB" id="A0A9P5PP80"/>
<feature type="transmembrane region" description="Helical" evidence="1">
    <location>
        <begin position="179"/>
        <end position="196"/>
    </location>
</feature>
<dbReference type="Proteomes" id="UP000772434">
    <property type="component" value="Unassembled WGS sequence"/>
</dbReference>
<sequence>MPATGCRDIVFTLLTFNIVADVATKSLSVLRVYALFGQKQSLLILLCPFIIGNIAANFLLLFSVTAGTSRGTYAQPFGSCLPTGNTERVQMLEIIMPLTQLILDGIIFILTSIRTVHHIMQSRRSGIHSIAEVVLRDGTLYFFTIFIITGIQTTIILSIRTTLSLHFDFPSPISNAAELVLLITTILTTVLPNILINRFVLNLRAFSNHIAVAEHSGEGPSGKMVPILSELSFAESRFIGNMGAPLDPDQWDEVNENKNEGGHVGWG</sequence>
<evidence type="ECO:0000313" key="2">
    <source>
        <dbReference type="EMBL" id="KAF9065620.1"/>
    </source>
</evidence>
<accession>A0A9P5PP80</accession>
<gene>
    <name evidence="2" type="ORF">BDP27DRAFT_1450104</name>
</gene>
<proteinExistence type="predicted"/>
<feature type="transmembrane region" description="Helical" evidence="1">
    <location>
        <begin position="41"/>
        <end position="62"/>
    </location>
</feature>
<keyword evidence="1" id="KW-0472">Membrane</keyword>
<protein>
    <submittedName>
        <fullName evidence="2">Uncharacterized protein</fullName>
    </submittedName>
</protein>
<feature type="transmembrane region" description="Helical" evidence="1">
    <location>
        <begin position="138"/>
        <end position="159"/>
    </location>
</feature>
<evidence type="ECO:0000256" key="1">
    <source>
        <dbReference type="SAM" id="Phobius"/>
    </source>
</evidence>
<feature type="transmembrane region" description="Helical" evidence="1">
    <location>
        <begin position="94"/>
        <end position="117"/>
    </location>
</feature>
<name>A0A9P5PP80_9AGAR</name>
<reference evidence="2" key="1">
    <citation type="submission" date="2020-11" db="EMBL/GenBank/DDBJ databases">
        <authorList>
            <consortium name="DOE Joint Genome Institute"/>
            <person name="Ahrendt S."/>
            <person name="Riley R."/>
            <person name="Andreopoulos W."/>
            <person name="Labutti K."/>
            <person name="Pangilinan J."/>
            <person name="Ruiz-Duenas F.J."/>
            <person name="Barrasa J.M."/>
            <person name="Sanchez-Garcia M."/>
            <person name="Camarero S."/>
            <person name="Miyauchi S."/>
            <person name="Serrano A."/>
            <person name="Linde D."/>
            <person name="Babiker R."/>
            <person name="Drula E."/>
            <person name="Ayuso-Fernandez I."/>
            <person name="Pacheco R."/>
            <person name="Padilla G."/>
            <person name="Ferreira P."/>
            <person name="Barriuso J."/>
            <person name="Kellner H."/>
            <person name="Castanera R."/>
            <person name="Alfaro M."/>
            <person name="Ramirez L."/>
            <person name="Pisabarro A.G."/>
            <person name="Kuo A."/>
            <person name="Tritt A."/>
            <person name="Lipzen A."/>
            <person name="He G."/>
            <person name="Yan M."/>
            <person name="Ng V."/>
            <person name="Cullen D."/>
            <person name="Martin F."/>
            <person name="Rosso M.-N."/>
            <person name="Henrissat B."/>
            <person name="Hibbett D."/>
            <person name="Martinez A.T."/>
            <person name="Grigoriev I.V."/>
        </authorList>
    </citation>
    <scope>NUCLEOTIDE SEQUENCE</scope>
    <source>
        <strain evidence="2">AH 40177</strain>
    </source>
</reference>
<organism evidence="2 3">
    <name type="scientific">Rhodocollybia butyracea</name>
    <dbReference type="NCBI Taxonomy" id="206335"/>
    <lineage>
        <taxon>Eukaryota</taxon>
        <taxon>Fungi</taxon>
        <taxon>Dikarya</taxon>
        <taxon>Basidiomycota</taxon>
        <taxon>Agaricomycotina</taxon>
        <taxon>Agaricomycetes</taxon>
        <taxon>Agaricomycetidae</taxon>
        <taxon>Agaricales</taxon>
        <taxon>Marasmiineae</taxon>
        <taxon>Omphalotaceae</taxon>
        <taxon>Rhodocollybia</taxon>
    </lineage>
</organism>
<dbReference type="EMBL" id="JADNRY010000100">
    <property type="protein sequence ID" value="KAF9065620.1"/>
    <property type="molecule type" value="Genomic_DNA"/>
</dbReference>
<keyword evidence="1" id="KW-1133">Transmembrane helix</keyword>
<keyword evidence="1" id="KW-0812">Transmembrane</keyword>
<evidence type="ECO:0000313" key="3">
    <source>
        <dbReference type="Proteomes" id="UP000772434"/>
    </source>
</evidence>